<dbReference type="Proteomes" id="UP001055453">
    <property type="component" value="Chromosome"/>
</dbReference>
<dbReference type="EMBL" id="AP025732">
    <property type="protein sequence ID" value="BDI16537.1"/>
    <property type="molecule type" value="Genomic_DNA"/>
</dbReference>
<name>A0ABM7Z0R2_NOSCO</name>
<organism evidence="1 2">
    <name type="scientific">Nostoc cf. commune SO-36</name>
    <dbReference type="NCBI Taxonomy" id="449208"/>
    <lineage>
        <taxon>Bacteria</taxon>
        <taxon>Bacillati</taxon>
        <taxon>Cyanobacteriota</taxon>
        <taxon>Cyanophyceae</taxon>
        <taxon>Nostocales</taxon>
        <taxon>Nostocaceae</taxon>
        <taxon>Nostoc</taxon>
    </lineage>
</organism>
<keyword evidence="2" id="KW-1185">Reference proteome</keyword>
<accession>A0ABM7Z0R2</accession>
<evidence type="ECO:0000313" key="2">
    <source>
        <dbReference type="Proteomes" id="UP001055453"/>
    </source>
</evidence>
<protein>
    <submittedName>
        <fullName evidence="1">Uncharacterized protein</fullName>
    </submittedName>
</protein>
<proteinExistence type="predicted"/>
<reference evidence="1" key="1">
    <citation type="submission" date="2022-04" db="EMBL/GenBank/DDBJ databases">
        <title>Complete genome sequence of a cyanobacterium, Nostoc sp. SO-36, isolated in Antarctica.</title>
        <authorList>
            <person name="Kanesaki Y."/>
            <person name="Effendi D."/>
            <person name="Sakamoto T."/>
            <person name="Ohtani S."/>
            <person name="Awai K."/>
        </authorList>
    </citation>
    <scope>NUCLEOTIDE SEQUENCE</scope>
    <source>
        <strain evidence="1">SO-36</strain>
    </source>
</reference>
<gene>
    <name evidence="1" type="ORF">ANSO36C_23390</name>
</gene>
<sequence length="54" mass="6284">MICDEKGQYKAGDINLSITNIVIQNLQDTFLEINFLNISFYTVCKLYLRHNSDI</sequence>
<evidence type="ECO:0000313" key="1">
    <source>
        <dbReference type="EMBL" id="BDI16537.1"/>
    </source>
</evidence>